<protein>
    <recommendedName>
        <fullName evidence="1">TPM domain-containing protein</fullName>
    </recommendedName>
</protein>
<sequence length="173" mass="19678">MKQALWIILLFLIIISCNSNSDSENKLYRVNDYANILSETEENDLSQLVRSLEDSIGSQIIILTTNSLEGKTIERYSLEFANNWGIGRKDYDDGILITIAPSDRQVRIEVGYGLELIIGDEIAKSIIDNTMLPEFRNGDFYKGISEGTKEIINLIYDHPELVGEKWTPENNMN</sequence>
<dbReference type="EMBL" id="JABBNU010000002">
    <property type="protein sequence ID" value="NMM47615.1"/>
    <property type="molecule type" value="Genomic_DNA"/>
</dbReference>
<accession>A0A848IWF8</accession>
<comment type="caution">
    <text evidence="2">The sequence shown here is derived from an EMBL/GenBank/DDBJ whole genome shotgun (WGS) entry which is preliminary data.</text>
</comment>
<dbReference type="InterPro" id="IPR007621">
    <property type="entry name" value="TPM_dom"/>
</dbReference>
<proteinExistence type="predicted"/>
<dbReference type="Gene3D" id="3.10.310.50">
    <property type="match status" value="1"/>
</dbReference>
<dbReference type="Pfam" id="PF04536">
    <property type="entry name" value="TPM_phosphatase"/>
    <property type="match status" value="1"/>
</dbReference>
<evidence type="ECO:0000313" key="2">
    <source>
        <dbReference type="EMBL" id="NMM47615.1"/>
    </source>
</evidence>
<gene>
    <name evidence="2" type="ORF">HH304_04325</name>
</gene>
<evidence type="ECO:0000259" key="1">
    <source>
        <dbReference type="Pfam" id="PF04536"/>
    </source>
</evidence>
<dbReference type="RefSeq" id="WP_169678235.1">
    <property type="nucleotide sequence ID" value="NZ_JABBNU010000002.1"/>
</dbReference>
<keyword evidence="3" id="KW-1185">Reference proteome</keyword>
<feature type="domain" description="TPM" evidence="1">
    <location>
        <begin position="30"/>
        <end position="153"/>
    </location>
</feature>
<dbReference type="PROSITE" id="PS51257">
    <property type="entry name" value="PROKAR_LIPOPROTEIN"/>
    <property type="match status" value="1"/>
</dbReference>
<name>A0A848IWF8_9BACT</name>
<dbReference type="PANTHER" id="PTHR30373">
    <property type="entry name" value="UPF0603 PROTEIN YGCG"/>
    <property type="match status" value="1"/>
</dbReference>
<organism evidence="2 3">
    <name type="scientific">Marinigracilibium pacificum</name>
    <dbReference type="NCBI Taxonomy" id="2729599"/>
    <lineage>
        <taxon>Bacteria</taxon>
        <taxon>Pseudomonadati</taxon>
        <taxon>Bacteroidota</taxon>
        <taxon>Cytophagia</taxon>
        <taxon>Cytophagales</taxon>
        <taxon>Flammeovirgaceae</taxon>
        <taxon>Marinigracilibium</taxon>
    </lineage>
</organism>
<dbReference type="Proteomes" id="UP000559010">
    <property type="component" value="Unassembled WGS sequence"/>
</dbReference>
<dbReference type="AlphaFoldDB" id="A0A848IWF8"/>
<dbReference type="PANTHER" id="PTHR30373:SF2">
    <property type="entry name" value="UPF0603 PROTEIN YGCG"/>
    <property type="match status" value="1"/>
</dbReference>
<reference evidence="2 3" key="1">
    <citation type="submission" date="2020-04" db="EMBL/GenBank/DDBJ databases">
        <title>Flammeovirgaceae bacterium KN852 isolated from deep sea.</title>
        <authorList>
            <person name="Zhang D.-C."/>
        </authorList>
    </citation>
    <scope>NUCLEOTIDE SEQUENCE [LARGE SCALE GENOMIC DNA]</scope>
    <source>
        <strain evidence="2 3">KN852</strain>
    </source>
</reference>
<evidence type="ECO:0000313" key="3">
    <source>
        <dbReference type="Proteomes" id="UP000559010"/>
    </source>
</evidence>